<accession>X1FCR7</accession>
<evidence type="ECO:0000313" key="1">
    <source>
        <dbReference type="EMBL" id="GAH30345.1"/>
    </source>
</evidence>
<comment type="caution">
    <text evidence="1">The sequence shown here is derived from an EMBL/GenBank/DDBJ whole genome shotgun (WGS) entry which is preliminary data.</text>
</comment>
<protein>
    <recommendedName>
        <fullName evidence="2">Nucleoside phosphorylase domain-containing protein</fullName>
    </recommendedName>
</protein>
<dbReference type="GO" id="GO:0009116">
    <property type="term" value="P:nucleoside metabolic process"/>
    <property type="evidence" value="ECO:0007669"/>
    <property type="project" value="InterPro"/>
</dbReference>
<name>X1FCR7_9ZZZZ</name>
<dbReference type="EMBL" id="BARU01002663">
    <property type="protein sequence ID" value="GAH30345.1"/>
    <property type="molecule type" value="Genomic_DNA"/>
</dbReference>
<reference evidence="1" key="1">
    <citation type="journal article" date="2014" name="Front. Microbiol.">
        <title>High frequency of phylogenetically diverse reductive dehalogenase-homologous genes in deep subseafloor sedimentary metagenomes.</title>
        <authorList>
            <person name="Kawai M."/>
            <person name="Futagami T."/>
            <person name="Toyoda A."/>
            <person name="Takaki Y."/>
            <person name="Nishi S."/>
            <person name="Hori S."/>
            <person name="Arai W."/>
            <person name="Tsubouchi T."/>
            <person name="Morono Y."/>
            <person name="Uchiyama I."/>
            <person name="Ito T."/>
            <person name="Fujiyama A."/>
            <person name="Inagaki F."/>
            <person name="Takami H."/>
        </authorList>
    </citation>
    <scope>NUCLEOTIDE SEQUENCE</scope>
    <source>
        <strain evidence="1">Expedition CK06-06</strain>
    </source>
</reference>
<dbReference type="GO" id="GO:0003824">
    <property type="term" value="F:catalytic activity"/>
    <property type="evidence" value="ECO:0007669"/>
    <property type="project" value="InterPro"/>
</dbReference>
<organism evidence="1">
    <name type="scientific">marine sediment metagenome</name>
    <dbReference type="NCBI Taxonomy" id="412755"/>
    <lineage>
        <taxon>unclassified sequences</taxon>
        <taxon>metagenomes</taxon>
        <taxon>ecological metagenomes</taxon>
    </lineage>
</organism>
<proteinExistence type="predicted"/>
<dbReference type="Gene3D" id="3.40.50.1580">
    <property type="entry name" value="Nucleoside phosphorylase domain"/>
    <property type="match status" value="1"/>
</dbReference>
<evidence type="ECO:0008006" key="2">
    <source>
        <dbReference type="Google" id="ProtNLM"/>
    </source>
</evidence>
<gene>
    <name evidence="1" type="ORF">S03H2_06177</name>
</gene>
<dbReference type="InterPro" id="IPR035994">
    <property type="entry name" value="Nucleoside_phosphorylase_sf"/>
</dbReference>
<dbReference type="SUPFAM" id="SSF53167">
    <property type="entry name" value="Purine and uridine phosphorylases"/>
    <property type="match status" value="1"/>
</dbReference>
<dbReference type="AlphaFoldDB" id="X1FCR7"/>
<feature type="non-terminal residue" evidence="1">
    <location>
        <position position="1"/>
    </location>
</feature>
<sequence length="111" mass="12394">PDKLPYSGGKLVNPVSFNSEIIKDIPCVSGITVNCVSGNNETISLYHNKFKPDIESMEGAAFFYICIMENIPFIELRGISNFVEERNKKLWDVKLAVNSSNEALLEIIAKI</sequence>